<dbReference type="InterPro" id="IPR036388">
    <property type="entry name" value="WH-like_DNA-bd_sf"/>
</dbReference>
<dbReference type="InterPro" id="IPR004875">
    <property type="entry name" value="DDE_SF_endonuclease_dom"/>
</dbReference>
<dbReference type="Pfam" id="PF03184">
    <property type="entry name" value="DDE_1"/>
    <property type="match status" value="1"/>
</dbReference>
<reference evidence="2" key="1">
    <citation type="submission" date="2025-08" db="UniProtKB">
        <authorList>
            <consortium name="Ensembl"/>
        </authorList>
    </citation>
    <scope>IDENTIFICATION</scope>
</reference>
<evidence type="ECO:0000259" key="1">
    <source>
        <dbReference type="Pfam" id="PF03184"/>
    </source>
</evidence>
<reference evidence="2" key="2">
    <citation type="submission" date="2025-09" db="UniProtKB">
        <authorList>
            <consortium name="Ensembl"/>
        </authorList>
    </citation>
    <scope>IDENTIFICATION</scope>
</reference>
<dbReference type="SUPFAM" id="SSF46689">
    <property type="entry name" value="Homeodomain-like"/>
    <property type="match status" value="1"/>
</dbReference>
<feature type="domain" description="DDE-1" evidence="1">
    <location>
        <begin position="151"/>
        <end position="331"/>
    </location>
</feature>
<dbReference type="Ensembl" id="ENSCABT00000019946.1">
    <property type="protein sequence ID" value="ENSCABP00000018199.1"/>
    <property type="gene ID" value="ENSCABG00000013505.1"/>
</dbReference>
<dbReference type="Gene3D" id="1.10.10.10">
    <property type="entry name" value="Winged helix-like DNA-binding domain superfamily/Winged helix DNA-binding domain"/>
    <property type="match status" value="1"/>
</dbReference>
<accession>A0A8C0H4T4</accession>
<sequence>PGKRGKRQRSYTGEEKLAATDRVNSGETQVKVSKDIGIAKSTLRRWLKGMRLSGPILQAQATIFGNLTGDESFQASKGGAFLFFCLGRRSADESPVNVFPAELKSILQNKDDHEGQLYNCDATALFAKLLPDKTLVFNYETQKTAGFKKIKDRVTLLFCSHKTGSHKITPLLTGHFHNPRCFNHLSRAKLPVIYANSKNAWMTRHIFDDWLHNSFVPAVRKHLRSKKLEAKALLLLDNCPGHPPTESLVSRDGKIRVLYLPFKKTSKIQPLDQGIIQNFKNNYRRDLILVIVSCTSSGISELLKQLNMKGIIYLVKKTWDRVKQKSIENCWMKALRDIKEDKGKLLFQMIKFFRLDTLPEIIMEWLEMDEDCPTSGFLSKEEILTGCETTLDSKSDGENSNDAGLNDNDVDVCKWVCTVLRNAQISGPRWGDKAAWLSQLCAALAMGIPTGKPLRVCWLGSISYLVAPPRLML</sequence>
<protein>
    <recommendedName>
        <fullName evidence="1">DDE-1 domain-containing protein</fullName>
    </recommendedName>
</protein>
<dbReference type="Proteomes" id="UP000694404">
    <property type="component" value="Unplaced"/>
</dbReference>
<evidence type="ECO:0000313" key="3">
    <source>
        <dbReference type="Proteomes" id="UP000694404"/>
    </source>
</evidence>
<dbReference type="GO" id="GO:0005634">
    <property type="term" value="C:nucleus"/>
    <property type="evidence" value="ECO:0007669"/>
    <property type="project" value="TreeGrafter"/>
</dbReference>
<dbReference type="PANTHER" id="PTHR19303:SF56">
    <property type="entry name" value="TIGGER TRANSPOSABLE ELEMENT-DERIVED PROTEIN 5"/>
    <property type="match status" value="1"/>
</dbReference>
<dbReference type="GO" id="GO:0003677">
    <property type="term" value="F:DNA binding"/>
    <property type="evidence" value="ECO:0007669"/>
    <property type="project" value="TreeGrafter"/>
</dbReference>
<dbReference type="PANTHER" id="PTHR19303">
    <property type="entry name" value="TRANSPOSON"/>
    <property type="match status" value="1"/>
</dbReference>
<dbReference type="InterPro" id="IPR009057">
    <property type="entry name" value="Homeodomain-like_sf"/>
</dbReference>
<dbReference type="GeneTree" id="ENSGT00940000154420"/>
<evidence type="ECO:0000313" key="2">
    <source>
        <dbReference type="Ensembl" id="ENSCABP00000018199.1"/>
    </source>
</evidence>
<organism evidence="2 3">
    <name type="scientific">Chelonoidis abingdonii</name>
    <name type="common">Abingdon island giant tortoise</name>
    <name type="synonym">Testudo abingdonii</name>
    <dbReference type="NCBI Taxonomy" id="106734"/>
    <lineage>
        <taxon>Eukaryota</taxon>
        <taxon>Metazoa</taxon>
        <taxon>Chordata</taxon>
        <taxon>Craniata</taxon>
        <taxon>Vertebrata</taxon>
        <taxon>Euteleostomi</taxon>
        <taxon>Archelosauria</taxon>
        <taxon>Testudinata</taxon>
        <taxon>Testudines</taxon>
        <taxon>Cryptodira</taxon>
        <taxon>Durocryptodira</taxon>
        <taxon>Testudinoidea</taxon>
        <taxon>Testudinidae</taxon>
        <taxon>Chelonoidis</taxon>
    </lineage>
</organism>
<dbReference type="AlphaFoldDB" id="A0A8C0H4T4"/>
<dbReference type="InterPro" id="IPR050863">
    <property type="entry name" value="CenT-Element_Derived"/>
</dbReference>
<dbReference type="OMA" id="ANSKNAW"/>
<proteinExistence type="predicted"/>
<name>A0A8C0H4T4_CHEAB</name>
<keyword evidence="3" id="KW-1185">Reference proteome</keyword>